<accession>A0A853GYD0</accession>
<organism evidence="2 3">
    <name type="scientific">Cronobacter sakazakii</name>
    <name type="common">Enterobacter sakazakii</name>
    <dbReference type="NCBI Taxonomy" id="28141"/>
    <lineage>
        <taxon>Bacteria</taxon>
        <taxon>Pseudomonadati</taxon>
        <taxon>Pseudomonadota</taxon>
        <taxon>Gammaproteobacteria</taxon>
        <taxon>Enterobacterales</taxon>
        <taxon>Enterobacteriaceae</taxon>
        <taxon>Cronobacter</taxon>
    </lineage>
</organism>
<feature type="domain" description="Type II restriction endonuclease EcoO109IR" evidence="1">
    <location>
        <begin position="7"/>
        <end position="204"/>
    </location>
</feature>
<reference evidence="2 3" key="1">
    <citation type="submission" date="2020-05" db="EMBL/GenBank/DDBJ databases">
        <title>The draft genome of Cronobacter sakazakii strain 145005.</title>
        <authorList>
            <person name="Yang J."/>
            <person name="Liu L."/>
            <person name="Feng Y."/>
            <person name="Zong Z."/>
        </authorList>
    </citation>
    <scope>NUCLEOTIDE SEQUENCE [LARGE SCALE GENOMIC DNA]</scope>
    <source>
        <strain evidence="2 3">145005</strain>
    </source>
</reference>
<dbReference type="AlphaFoldDB" id="A0A853GYD0"/>
<name>A0A853GYD0_CROSK</name>
<evidence type="ECO:0000313" key="3">
    <source>
        <dbReference type="Proteomes" id="UP000548673"/>
    </source>
</evidence>
<dbReference type="SUPFAM" id="SSF52980">
    <property type="entry name" value="Restriction endonuclease-like"/>
    <property type="match status" value="1"/>
</dbReference>
<sequence>MIESRIISDFIESCIDEEFHQKKQEKIRAIKLSDITKRKNPYLFKAKGLTSASDLIKSIMDATVSSGEETVFGNFMEKIAIFTCSQAFGGRKSSAVGIDLEFETESTKYLISIKSGPNWGNSSQKKKMQDNFIKAKKVLGTSGGINSKSITCIEGCCYGYDARPEKGTHIKLCGQDFWTFISNGNNELYSDIIEPIGKLADEKNKELIELTNAKLNLFTAEFISEYCNSDGSINWALFVARNSGSKSSYHSN</sequence>
<dbReference type="Proteomes" id="UP000548673">
    <property type="component" value="Unassembled WGS sequence"/>
</dbReference>
<evidence type="ECO:0000259" key="1">
    <source>
        <dbReference type="Pfam" id="PF14511"/>
    </source>
</evidence>
<dbReference type="Pfam" id="PF14511">
    <property type="entry name" value="RE_EcoO109I"/>
    <property type="match status" value="1"/>
</dbReference>
<dbReference type="EMBL" id="JABTXY010000004">
    <property type="protein sequence ID" value="NYV40856.1"/>
    <property type="molecule type" value="Genomic_DNA"/>
</dbReference>
<dbReference type="RefSeq" id="WP_052938555.1">
    <property type="nucleotide sequence ID" value="NZ_JABTXY010000004.1"/>
</dbReference>
<gene>
    <name evidence="2" type="ORF">HRR37_00215</name>
</gene>
<protein>
    <submittedName>
        <fullName evidence="2">Cytosolic protein</fullName>
    </submittedName>
</protein>
<dbReference type="InterPro" id="IPR032793">
    <property type="entry name" value="RE_EcoO109IR"/>
</dbReference>
<comment type="caution">
    <text evidence="2">The sequence shown here is derived from an EMBL/GenBank/DDBJ whole genome shotgun (WGS) entry which is preliminary data.</text>
</comment>
<dbReference type="InterPro" id="IPR011335">
    <property type="entry name" value="Restrct_endonuc-II-like"/>
</dbReference>
<evidence type="ECO:0000313" key="2">
    <source>
        <dbReference type="EMBL" id="NYV40856.1"/>
    </source>
</evidence>
<dbReference type="CDD" id="cd22345">
    <property type="entry name" value="PDDEXK_nuclease"/>
    <property type="match status" value="1"/>
</dbReference>
<proteinExistence type="predicted"/>